<protein>
    <submittedName>
        <fullName evidence="2">Uncharacterized protein</fullName>
    </submittedName>
</protein>
<gene>
    <name evidence="2" type="ORF">AMTR_s00011p00259460</name>
</gene>
<feature type="region of interest" description="Disordered" evidence="1">
    <location>
        <begin position="1"/>
        <end position="21"/>
    </location>
</feature>
<dbReference type="Gramene" id="ERM94762">
    <property type="protein sequence ID" value="ERM94762"/>
    <property type="gene ID" value="AMTR_s00011p00259460"/>
</dbReference>
<organism evidence="2 3">
    <name type="scientific">Amborella trichopoda</name>
    <dbReference type="NCBI Taxonomy" id="13333"/>
    <lineage>
        <taxon>Eukaryota</taxon>
        <taxon>Viridiplantae</taxon>
        <taxon>Streptophyta</taxon>
        <taxon>Embryophyta</taxon>
        <taxon>Tracheophyta</taxon>
        <taxon>Spermatophyta</taxon>
        <taxon>Magnoliopsida</taxon>
        <taxon>Amborellales</taxon>
        <taxon>Amborellaceae</taxon>
        <taxon>Amborella</taxon>
    </lineage>
</organism>
<dbReference type="Proteomes" id="UP000017836">
    <property type="component" value="Unassembled WGS sequence"/>
</dbReference>
<sequence>MVDQTTHVTPSQDSPPPSYEPPILEGTPFHLHHMSPRFSRVPLSSWKIPPRPHGSQEAEVLETKEDEKELPVIYQEMMVLETTHEPFVPYLLMTGK</sequence>
<evidence type="ECO:0000256" key="1">
    <source>
        <dbReference type="SAM" id="MobiDB-lite"/>
    </source>
</evidence>
<dbReference type="EMBL" id="KI397507">
    <property type="protein sequence ID" value="ERM94762.1"/>
    <property type="molecule type" value="Genomic_DNA"/>
</dbReference>
<keyword evidence="3" id="KW-1185">Reference proteome</keyword>
<dbReference type="HOGENOM" id="CLU_2362508_0_0_1"/>
<accession>W1NG51</accession>
<evidence type="ECO:0000313" key="2">
    <source>
        <dbReference type="EMBL" id="ERM94762.1"/>
    </source>
</evidence>
<dbReference type="AlphaFoldDB" id="W1NG51"/>
<proteinExistence type="predicted"/>
<name>W1NG51_AMBTC</name>
<evidence type="ECO:0000313" key="3">
    <source>
        <dbReference type="Proteomes" id="UP000017836"/>
    </source>
</evidence>
<feature type="compositionally biased region" description="Polar residues" evidence="1">
    <location>
        <begin position="1"/>
        <end position="12"/>
    </location>
</feature>
<reference evidence="3" key="1">
    <citation type="journal article" date="2013" name="Science">
        <title>The Amborella genome and the evolution of flowering plants.</title>
        <authorList>
            <consortium name="Amborella Genome Project"/>
        </authorList>
    </citation>
    <scope>NUCLEOTIDE SEQUENCE [LARGE SCALE GENOMIC DNA]</scope>
</reference>